<dbReference type="InterPro" id="IPR033470">
    <property type="entry name" value="FakA-like_C"/>
</dbReference>
<sequence>MMNELATKRLCQGIFSGAKLVIQNKIELNHINVFPVADGDTGSNLASLMQAILNDVPSENESIKALLDKVSAAAIVGARGNSGLIFAQYLSGLAENYQEEGCAEVKLVRTVKRAVSKAYEAVENPKEGTILSVMRVWAESLSQHFEQTNTLSDALTLAHQALEKAVLDTRLQLAVLTKNNLVDSGAKGFYYFVTGLTTTFCNDSQEDNQDHESLMIEQDNQLAHVSTEKPTYRYCTEFILNDVKVSTSDIRATLASLGDSLIVIGNENVMKIHIHTNQPMQVLSLIERLALVSYQKVDDMLIQYMVTKAQASRIAIVTDSIADLPHEYVLQHQVHCLPINILSDGQAFLDKLTLDMDTIDQKIKAGQVLTTSQPSIQTVDALLSFLEDKYDHVLVLTVSKKLSGTYQLITQRIKEKQLSENWIQVVDSRTNSAAQGLLVQKAVALAEQDTSFSDLVTAVQDYRAQTFIYVAVADLNPMIKSGRIPKVLGQIAKRLSIVPIVTLDEVGAGILKGVGLSQKHTINKIVKLVRRMARDGQLAALAVTHVSSPKVANRLAKRLVSLTNVPCEVVDSSGAIAISAGSGSIAVAGMKKES</sequence>
<dbReference type="SMART" id="SM01121">
    <property type="entry name" value="Dak1_2"/>
    <property type="match status" value="1"/>
</dbReference>
<dbReference type="PROSITE" id="PS51480">
    <property type="entry name" value="DHAL"/>
    <property type="match status" value="1"/>
</dbReference>
<keyword evidence="4" id="KW-1185">Reference proteome</keyword>
<dbReference type="PANTHER" id="PTHR33434:SF8">
    <property type="entry name" value="DEGV DOMAIN-CONTAINING PROTEIN SPR1019"/>
    <property type="match status" value="1"/>
</dbReference>
<dbReference type="Pfam" id="PF02734">
    <property type="entry name" value="Dak2"/>
    <property type="match status" value="1"/>
</dbReference>
<dbReference type="Gene3D" id="3.40.50.10170">
    <property type="match status" value="1"/>
</dbReference>
<feature type="domain" description="DhaL" evidence="2">
    <location>
        <begin position="8"/>
        <end position="198"/>
    </location>
</feature>
<dbReference type="AlphaFoldDB" id="A0A2A5RZQ3"/>
<keyword evidence="1" id="KW-0446">Lipid-binding</keyword>
<evidence type="ECO:0000313" key="3">
    <source>
        <dbReference type="EMBL" id="PCS06628.1"/>
    </source>
</evidence>
<evidence type="ECO:0000313" key="4">
    <source>
        <dbReference type="Proteomes" id="UP000242246"/>
    </source>
</evidence>
<dbReference type="Gene3D" id="3.30.1180.10">
    <property type="match status" value="1"/>
</dbReference>
<dbReference type="InterPro" id="IPR050270">
    <property type="entry name" value="DegV_domain_contain"/>
</dbReference>
<accession>A0A2A5RZQ3</accession>
<dbReference type="InterPro" id="IPR043168">
    <property type="entry name" value="DegV_C"/>
</dbReference>
<name>A0A2A5RZQ3_9LACT</name>
<evidence type="ECO:0000256" key="1">
    <source>
        <dbReference type="ARBA" id="ARBA00023121"/>
    </source>
</evidence>
<protein>
    <submittedName>
        <fullName evidence="3">DegV family EDD domain-containing protein</fullName>
    </submittedName>
</protein>
<dbReference type="SUPFAM" id="SSF101473">
    <property type="entry name" value="DhaL-like"/>
    <property type="match status" value="1"/>
</dbReference>
<dbReference type="NCBIfam" id="TIGR00762">
    <property type="entry name" value="DegV"/>
    <property type="match status" value="1"/>
</dbReference>
<comment type="caution">
    <text evidence="3">The sequence shown here is derived from an EMBL/GenBank/DDBJ whole genome shotgun (WGS) entry which is preliminary data.</text>
</comment>
<reference evidence="3 4" key="1">
    <citation type="submission" date="2014-12" db="EMBL/GenBank/DDBJ databases">
        <title>Draft genome sequences of 10 type strains of Lactococcus.</title>
        <authorList>
            <person name="Sun Z."/>
            <person name="Zhong Z."/>
            <person name="Liu W."/>
            <person name="Zhang W."/>
            <person name="Zhang H."/>
        </authorList>
    </citation>
    <scope>NUCLEOTIDE SEQUENCE [LARGE SCALE GENOMIC DNA]</scope>
    <source>
        <strain evidence="3 4">DSM 20686</strain>
    </source>
</reference>
<dbReference type="InterPro" id="IPR003797">
    <property type="entry name" value="DegV"/>
</dbReference>
<dbReference type="GO" id="GO:0008289">
    <property type="term" value="F:lipid binding"/>
    <property type="evidence" value="ECO:0007669"/>
    <property type="project" value="UniProtKB-KW"/>
</dbReference>
<dbReference type="Proteomes" id="UP000242246">
    <property type="component" value="Unassembled WGS sequence"/>
</dbReference>
<proteinExistence type="predicted"/>
<dbReference type="RefSeq" id="WP_068162057.1">
    <property type="nucleotide sequence ID" value="NZ_JXJX01000007.1"/>
</dbReference>
<organism evidence="3 4">
    <name type="scientific">Pseudolactococcus plantarum</name>
    <dbReference type="NCBI Taxonomy" id="1365"/>
    <lineage>
        <taxon>Bacteria</taxon>
        <taxon>Bacillati</taxon>
        <taxon>Bacillota</taxon>
        <taxon>Bacilli</taxon>
        <taxon>Lactobacillales</taxon>
        <taxon>Streptococcaceae</taxon>
        <taxon>Pseudolactococcus</taxon>
    </lineage>
</organism>
<dbReference type="GO" id="GO:0004371">
    <property type="term" value="F:glycerone kinase activity"/>
    <property type="evidence" value="ECO:0007669"/>
    <property type="project" value="InterPro"/>
</dbReference>
<dbReference type="SMART" id="SM01120">
    <property type="entry name" value="Dak2"/>
    <property type="match status" value="1"/>
</dbReference>
<dbReference type="InterPro" id="IPR048394">
    <property type="entry name" value="FakA-like_M"/>
</dbReference>
<gene>
    <name evidence="3" type="ORF">RU87_GL001481</name>
</gene>
<dbReference type="EMBL" id="JXJX01000007">
    <property type="protein sequence ID" value="PCS06628.1"/>
    <property type="molecule type" value="Genomic_DNA"/>
</dbReference>
<dbReference type="InterPro" id="IPR036117">
    <property type="entry name" value="DhaL_dom_sf"/>
</dbReference>
<dbReference type="SUPFAM" id="SSF82549">
    <property type="entry name" value="DAK1/DegV-like"/>
    <property type="match status" value="1"/>
</dbReference>
<dbReference type="InterPro" id="IPR004007">
    <property type="entry name" value="DhaL_dom"/>
</dbReference>
<evidence type="ECO:0000259" key="2">
    <source>
        <dbReference type="PROSITE" id="PS51480"/>
    </source>
</evidence>
<dbReference type="PANTHER" id="PTHR33434">
    <property type="entry name" value="DEGV DOMAIN-CONTAINING PROTEIN DR_1986-RELATED"/>
    <property type="match status" value="1"/>
</dbReference>
<dbReference type="GO" id="GO:0006071">
    <property type="term" value="P:glycerol metabolic process"/>
    <property type="evidence" value="ECO:0007669"/>
    <property type="project" value="InterPro"/>
</dbReference>
<dbReference type="STRING" id="1348632.GCA_001591745_00864"/>
<dbReference type="PROSITE" id="PS51482">
    <property type="entry name" value="DEGV"/>
    <property type="match status" value="1"/>
</dbReference>
<dbReference type="Pfam" id="PF02645">
    <property type="entry name" value="DegV"/>
    <property type="match status" value="1"/>
</dbReference>
<dbReference type="Pfam" id="PF21645">
    <property type="entry name" value="FakA-like_M"/>
    <property type="match status" value="1"/>
</dbReference>
<dbReference type="Gene3D" id="1.25.40.340">
    <property type="match status" value="1"/>
</dbReference>